<name>A0ABV8MU08_9NEIS</name>
<dbReference type="InterPro" id="IPR029052">
    <property type="entry name" value="Metallo-depent_PP-like"/>
</dbReference>
<dbReference type="EMBL" id="JBHSBU010000001">
    <property type="protein sequence ID" value="MFC4160583.1"/>
    <property type="molecule type" value="Genomic_DNA"/>
</dbReference>
<dbReference type="Proteomes" id="UP001595791">
    <property type="component" value="Unassembled WGS sequence"/>
</dbReference>
<dbReference type="Pfam" id="PF00149">
    <property type="entry name" value="Metallophos"/>
    <property type="match status" value="1"/>
</dbReference>
<dbReference type="EC" id="3.1.-.-" evidence="6"/>
<dbReference type="RefSeq" id="WP_378165571.1">
    <property type="nucleotide sequence ID" value="NZ_JBHSBU010000001.1"/>
</dbReference>
<dbReference type="PANTHER" id="PTHR42988:SF2">
    <property type="entry name" value="CYCLIC NUCLEOTIDE PHOSPHODIESTERASE CBUA0032-RELATED"/>
    <property type="match status" value="1"/>
</dbReference>
<dbReference type="Gene3D" id="3.60.21.10">
    <property type="match status" value="1"/>
</dbReference>
<gene>
    <name evidence="6" type="ORF">ACFOW7_14680</name>
</gene>
<organism evidence="6 7">
    <name type="scientific">Chitinimonas lacunae</name>
    <dbReference type="NCBI Taxonomy" id="1963018"/>
    <lineage>
        <taxon>Bacteria</taxon>
        <taxon>Pseudomonadati</taxon>
        <taxon>Pseudomonadota</taxon>
        <taxon>Betaproteobacteria</taxon>
        <taxon>Neisseriales</taxon>
        <taxon>Chitinibacteraceae</taxon>
        <taxon>Chitinimonas</taxon>
    </lineage>
</organism>
<comment type="caution">
    <text evidence="6">The sequence shown here is derived from an EMBL/GenBank/DDBJ whole genome shotgun (WGS) entry which is preliminary data.</text>
</comment>
<dbReference type="InterPro" id="IPR004843">
    <property type="entry name" value="Calcineurin-like_PHP"/>
</dbReference>
<feature type="domain" description="Calcineurin-like phosphoesterase" evidence="5">
    <location>
        <begin position="4"/>
        <end position="191"/>
    </location>
</feature>
<evidence type="ECO:0000256" key="2">
    <source>
        <dbReference type="ARBA" id="ARBA00022801"/>
    </source>
</evidence>
<accession>A0ABV8MU08</accession>
<proteinExistence type="inferred from homology"/>
<evidence type="ECO:0000256" key="1">
    <source>
        <dbReference type="ARBA" id="ARBA00022723"/>
    </source>
</evidence>
<dbReference type="SUPFAM" id="SSF56300">
    <property type="entry name" value="Metallo-dependent phosphatases"/>
    <property type="match status" value="1"/>
</dbReference>
<dbReference type="PANTHER" id="PTHR42988">
    <property type="entry name" value="PHOSPHOHYDROLASE"/>
    <property type="match status" value="1"/>
</dbReference>
<evidence type="ECO:0000313" key="7">
    <source>
        <dbReference type="Proteomes" id="UP001595791"/>
    </source>
</evidence>
<keyword evidence="3" id="KW-0408">Iron</keyword>
<sequence>MSVLLHLSDSHFGTEVPAVMAALARLVASENPSLMVASGDITQRARRSEFARARAFFDQLAVPTQMVLPGNHDIPLFNPLARLFHPYANFCRVFGSELEPVIDLPDWLLIGVNTTRPRRHVDGEVSAAQIASVKARLAAAKPGQLRIVVTHQPMHVTQAEDETNLLHGHAAAARAWTEAGADLLLGGHIHLPFVRMLNERHPDLERELWVVQAGTALSARVRHDAPNSINLLRHVKEDGHCGCLIERWDYHAASDAFIQARAYRLTGLGLKE</sequence>
<evidence type="ECO:0000256" key="4">
    <source>
        <dbReference type="ARBA" id="ARBA00025742"/>
    </source>
</evidence>
<evidence type="ECO:0000313" key="6">
    <source>
        <dbReference type="EMBL" id="MFC4160583.1"/>
    </source>
</evidence>
<reference evidence="7" key="1">
    <citation type="journal article" date="2019" name="Int. J. Syst. Evol. Microbiol.">
        <title>The Global Catalogue of Microorganisms (GCM) 10K type strain sequencing project: providing services to taxonomists for standard genome sequencing and annotation.</title>
        <authorList>
            <consortium name="The Broad Institute Genomics Platform"/>
            <consortium name="The Broad Institute Genome Sequencing Center for Infectious Disease"/>
            <person name="Wu L."/>
            <person name="Ma J."/>
        </authorList>
    </citation>
    <scope>NUCLEOTIDE SEQUENCE [LARGE SCALE GENOMIC DNA]</scope>
    <source>
        <strain evidence="7">LMG 29894</strain>
    </source>
</reference>
<dbReference type="GO" id="GO:0016787">
    <property type="term" value="F:hydrolase activity"/>
    <property type="evidence" value="ECO:0007669"/>
    <property type="project" value="UniProtKB-KW"/>
</dbReference>
<evidence type="ECO:0000256" key="3">
    <source>
        <dbReference type="ARBA" id="ARBA00023004"/>
    </source>
</evidence>
<protein>
    <submittedName>
        <fullName evidence="6">Metallophosphoesterase family protein</fullName>
        <ecNumber evidence="6">3.1.-.-</ecNumber>
    </submittedName>
</protein>
<evidence type="ECO:0000259" key="5">
    <source>
        <dbReference type="Pfam" id="PF00149"/>
    </source>
</evidence>
<keyword evidence="1" id="KW-0479">Metal-binding</keyword>
<comment type="similarity">
    <text evidence="4">Belongs to the cyclic nucleotide phosphodiesterase class-III family.</text>
</comment>
<keyword evidence="2 6" id="KW-0378">Hydrolase</keyword>
<keyword evidence="7" id="KW-1185">Reference proteome</keyword>
<dbReference type="InterPro" id="IPR050884">
    <property type="entry name" value="CNP_phosphodiesterase-III"/>
</dbReference>